<dbReference type="OrthoDB" id="5903604at2"/>
<dbReference type="eggNOG" id="ENOG503274K">
    <property type="taxonomic scope" value="Bacteria"/>
</dbReference>
<dbReference type="HOGENOM" id="CLU_642135_0_0_10"/>
<accession>F0SDU2</accession>
<keyword evidence="2" id="KW-1185">Reference proteome</keyword>
<evidence type="ECO:0000313" key="2">
    <source>
        <dbReference type="Proteomes" id="UP000000310"/>
    </source>
</evidence>
<dbReference type="InterPro" id="IPR025935">
    <property type="entry name" value="AbiH"/>
</dbReference>
<dbReference type="EMBL" id="CP002545">
    <property type="protein sequence ID" value="ADY51838.1"/>
    <property type="molecule type" value="Genomic_DNA"/>
</dbReference>
<protein>
    <recommendedName>
        <fullName evidence="3">Bacteriophage abortive infection AbiH</fullName>
    </recommendedName>
</protein>
<organism evidence="1 2">
    <name type="scientific">Pseudopedobacter saltans (strain ATCC 51119 / DSM 12145 / JCM 21818 / CCUG 39354 / LMG 10337 / NBRC 100064 / NCIMB 13643)</name>
    <name type="common">Pedobacter saltans</name>
    <dbReference type="NCBI Taxonomy" id="762903"/>
    <lineage>
        <taxon>Bacteria</taxon>
        <taxon>Pseudomonadati</taxon>
        <taxon>Bacteroidota</taxon>
        <taxon>Sphingobacteriia</taxon>
        <taxon>Sphingobacteriales</taxon>
        <taxon>Sphingobacteriaceae</taxon>
        <taxon>Pseudopedobacter</taxon>
    </lineage>
</organism>
<name>F0SDU2_PSESL</name>
<dbReference type="Proteomes" id="UP000000310">
    <property type="component" value="Chromosome"/>
</dbReference>
<proteinExistence type="predicted"/>
<reference evidence="2" key="2">
    <citation type="submission" date="2011-02" db="EMBL/GenBank/DDBJ databases">
        <title>The complete genome of Pedobacter saltans DSM 12145.</title>
        <authorList>
            <consortium name="US DOE Joint Genome Institute (JGI-PGF)"/>
            <person name="Lucas S."/>
            <person name="Copeland A."/>
            <person name="Lapidus A."/>
            <person name="Bruce D."/>
            <person name="Goodwin L."/>
            <person name="Pitluck S."/>
            <person name="Kyrpides N."/>
            <person name="Mavromatis K."/>
            <person name="Pagani I."/>
            <person name="Ivanova N."/>
            <person name="Ovchinnikova G."/>
            <person name="Lu M."/>
            <person name="Detter J.C."/>
            <person name="Han C."/>
            <person name="Land M."/>
            <person name="Hauser L."/>
            <person name="Markowitz V."/>
            <person name="Cheng J.-F."/>
            <person name="Hugenholtz P."/>
            <person name="Woyke T."/>
            <person name="Wu D."/>
            <person name="Tindall B."/>
            <person name="Pomrenke H.G."/>
            <person name="Brambilla E."/>
            <person name="Klenk H.-P."/>
            <person name="Eisen J.A."/>
        </authorList>
    </citation>
    <scope>NUCLEOTIDE SEQUENCE [LARGE SCALE GENOMIC DNA]</scope>
    <source>
        <strain evidence="2">ATCC 51119 / DSM 12145 / JCM 21818 / LMG 10337 / NBRC 100064 / NCIMB 13643</strain>
    </source>
</reference>
<dbReference type="KEGG" id="psn:Pedsa_1271"/>
<dbReference type="Pfam" id="PF14253">
    <property type="entry name" value="AbiH"/>
    <property type="match status" value="1"/>
</dbReference>
<dbReference type="STRING" id="762903.Pedsa_1271"/>
<dbReference type="RefSeq" id="WP_013632337.1">
    <property type="nucleotide sequence ID" value="NC_015177.1"/>
</dbReference>
<sequence length="414" mass="49258">MNRLILVGNGFDLAHGLKTSYKDFLIWYLAECFGSRSYLPSIYKDELLQIEFKDFYSFTRVVTAYKEGVYHSGYTKDDLIYFIASHFEQRTIKELLNINEKYIPVFIIADSDHFSVSDDNRNEPFKVNVLSDLLKNLIINCQDCNWVDVENEYFEALKNCKNREGQFDFKKVNQLNDELQFIKGKLKEYLEIQQKNARVSVKGNLIAHIKSKYNISDFDTTVDYENLRQKLGFDDRFKEEDHYLYVVNFNYTDTFNHYKDHVIEQSIFRKVEINHIHGELYELKNPLIFGFGDEHDKDYLTFEEQGNNDLFTHIKSYQYFNTPNYRNLIRFLNSGDYQVFIMGHSCGLSDRTMFKEIFDHEHCKSVKIFHYQKPDGTNDFWEKTVNLGRHFSDKGRMRKLIVEFDEANAFPQCN</sequence>
<reference evidence="1 2" key="1">
    <citation type="journal article" date="2011" name="Stand. Genomic Sci.">
        <title>Complete genome sequence of the gliding, heparinolytic Pedobacter saltans type strain (113).</title>
        <authorList>
            <person name="Liolios K."/>
            <person name="Sikorski J."/>
            <person name="Lu M."/>
            <person name="Nolan M."/>
            <person name="Lapidus A."/>
            <person name="Lucas S."/>
            <person name="Hammon N."/>
            <person name="Deshpande S."/>
            <person name="Cheng J.F."/>
            <person name="Tapia R."/>
            <person name="Han C."/>
            <person name="Goodwin L."/>
            <person name="Pitluck S."/>
            <person name="Huntemann M."/>
            <person name="Ivanova N."/>
            <person name="Pagani I."/>
            <person name="Mavromatis K."/>
            <person name="Ovchinikova G."/>
            <person name="Pati A."/>
            <person name="Chen A."/>
            <person name="Palaniappan K."/>
            <person name="Land M."/>
            <person name="Hauser L."/>
            <person name="Brambilla E.M."/>
            <person name="Kotsyurbenko O."/>
            <person name="Rohde M."/>
            <person name="Tindall B.J."/>
            <person name="Abt B."/>
            <person name="Goker M."/>
            <person name="Detter J.C."/>
            <person name="Woyke T."/>
            <person name="Bristow J."/>
            <person name="Eisen J.A."/>
            <person name="Markowitz V."/>
            <person name="Hugenholtz P."/>
            <person name="Klenk H.P."/>
            <person name="Kyrpides N.C."/>
        </authorList>
    </citation>
    <scope>NUCLEOTIDE SEQUENCE [LARGE SCALE GENOMIC DNA]</scope>
    <source>
        <strain evidence="2">ATCC 51119 / DSM 12145 / JCM 21818 / LMG 10337 / NBRC 100064 / NCIMB 13643</strain>
    </source>
</reference>
<gene>
    <name evidence="1" type="ordered locus">Pedsa_1271</name>
</gene>
<evidence type="ECO:0008006" key="3">
    <source>
        <dbReference type="Google" id="ProtNLM"/>
    </source>
</evidence>
<evidence type="ECO:0000313" key="1">
    <source>
        <dbReference type="EMBL" id="ADY51838.1"/>
    </source>
</evidence>
<dbReference type="AlphaFoldDB" id="F0SDU2"/>